<evidence type="ECO:0000313" key="2">
    <source>
        <dbReference type="Proteomes" id="UP000006575"/>
    </source>
</evidence>
<geneLocation type="plasmid" evidence="1 2">
    <name>pRL9</name>
</geneLocation>
<protein>
    <submittedName>
        <fullName evidence="1">Uncharacterized protein</fullName>
    </submittedName>
</protein>
<keyword evidence="2" id="KW-1185">Reference proteome</keyword>
<sequence length="76" mass="8556">MHALKTLEKPDGRGWIAPAKCGIDIFFPNSAILGNIALRLVLIEMVMGGRPYRFDQPVDQHFKRNRFPAEIIGHAV</sequence>
<evidence type="ECO:0000313" key="1">
    <source>
        <dbReference type="EMBL" id="CAK03857.1"/>
    </source>
</evidence>
<dbReference type="EnsemblBacteria" id="CAK03857">
    <property type="protein sequence ID" value="CAK03857"/>
    <property type="gene ID" value="pRL90141"/>
</dbReference>
<dbReference type="AlphaFoldDB" id="Q1M976"/>
<dbReference type="KEGG" id="rle:pRL90141"/>
<dbReference type="EMBL" id="AM236083">
    <property type="protein sequence ID" value="CAK03857.1"/>
    <property type="molecule type" value="Genomic_DNA"/>
</dbReference>
<reference evidence="1 2" key="1">
    <citation type="journal article" date="2006" name="Genome Biol.">
        <title>The genome of Rhizobium leguminosarum has recognizable core and accessory components.</title>
        <authorList>
            <person name="Young J.W."/>
            <person name="Crossman L.C."/>
            <person name="Johnston A.W.B."/>
            <person name="Thomson N.R."/>
            <person name="Ghazoui Z.F."/>
            <person name="Hull K.H."/>
            <person name="Wexler M."/>
            <person name="Curson A.R.J."/>
            <person name="Todd J.D."/>
            <person name="Poole P.S."/>
            <person name="Mauchline T.H."/>
            <person name="East A.K."/>
            <person name="Quail M.A."/>
            <person name="Churcher C."/>
            <person name="Arrowsmith C."/>
            <person name="Cherevach A."/>
            <person name="Chillingworth T."/>
            <person name="Clarke K."/>
            <person name="Cronin A."/>
            <person name="Davis P."/>
            <person name="Fraser A."/>
            <person name="Hance Z."/>
            <person name="Hauser H."/>
            <person name="Jagels K."/>
            <person name="Moule S."/>
            <person name="Mungall K."/>
            <person name="Norbertczak H."/>
            <person name="Rabbinowitsch E."/>
            <person name="Sanders M."/>
            <person name="Simmonds M."/>
            <person name="Whitehead S."/>
            <person name="Parkhill J."/>
        </authorList>
    </citation>
    <scope>NUCLEOTIDE SEQUENCE [LARGE SCALE GENOMIC DNA]</scope>
    <source>
        <strain evidence="2">DSM 114642 / LMG 32736 / 3841</strain>
    </source>
</reference>
<proteinExistence type="predicted"/>
<keyword evidence="1" id="KW-0614">Plasmid</keyword>
<dbReference type="Proteomes" id="UP000006575">
    <property type="component" value="Plasmid pRL9"/>
</dbReference>
<accession>Q1M976</accession>
<name>Q1M976_RHIJ3</name>
<gene>
    <name evidence="1" type="ordered locus">pRL90141</name>
</gene>
<organism evidence="1 2">
    <name type="scientific">Rhizobium johnstonii (strain DSM 114642 / LMG 32736 / 3841)</name>
    <name type="common">Rhizobium leguminosarum bv. viciae</name>
    <dbReference type="NCBI Taxonomy" id="216596"/>
    <lineage>
        <taxon>Bacteria</taxon>
        <taxon>Pseudomonadati</taxon>
        <taxon>Pseudomonadota</taxon>
        <taxon>Alphaproteobacteria</taxon>
        <taxon>Hyphomicrobiales</taxon>
        <taxon>Rhizobiaceae</taxon>
        <taxon>Rhizobium/Agrobacterium group</taxon>
        <taxon>Rhizobium</taxon>
        <taxon>Rhizobium johnstonii</taxon>
    </lineage>
</organism>
<dbReference type="HOGENOM" id="CLU_2651968_0_0_5"/>